<feature type="binding site" evidence="7">
    <location>
        <position position="40"/>
    </location>
    <ligand>
        <name>Fe cation</name>
        <dbReference type="ChEBI" id="CHEBI:24875"/>
        <label>1</label>
    </ligand>
</feature>
<evidence type="ECO:0000256" key="4">
    <source>
        <dbReference type="ARBA" id="ARBA00023004"/>
    </source>
</evidence>
<comment type="cofactor">
    <cofactor evidence="1">
        <name>Fe(3+)</name>
        <dbReference type="ChEBI" id="CHEBI:29034"/>
    </cofactor>
</comment>
<dbReference type="Pfam" id="PF13277">
    <property type="entry name" value="YmdB"/>
    <property type="match status" value="1"/>
</dbReference>
<feature type="binding site" evidence="7">
    <location>
        <position position="39"/>
    </location>
    <ligand>
        <name>Fe cation</name>
        <dbReference type="ChEBI" id="CHEBI:24875"/>
        <label>2</label>
    </ligand>
</feature>
<dbReference type="InterPro" id="IPR029052">
    <property type="entry name" value="Metallo-depent_PP-like"/>
</dbReference>
<dbReference type="PANTHER" id="PTHR36303">
    <property type="entry name" value="2',3'-CYCLIC-NUCLEOTIDE 2'-PHOSPHODIESTERASE"/>
    <property type="match status" value="1"/>
</dbReference>
<dbReference type="PANTHER" id="PTHR36303:SF1">
    <property type="entry name" value="2',3'-CYCLIC-NUCLEOTIDE 2'-PHOSPHODIESTERASE"/>
    <property type="match status" value="1"/>
</dbReference>
<evidence type="ECO:0000256" key="2">
    <source>
        <dbReference type="ARBA" id="ARBA00022723"/>
    </source>
</evidence>
<dbReference type="RefSeq" id="WP_113921387.1">
    <property type="nucleotide sequence ID" value="NZ_QNRX01000017.1"/>
</dbReference>
<evidence type="ECO:0008006" key="10">
    <source>
        <dbReference type="Google" id="ProtNLM"/>
    </source>
</evidence>
<proteinExistence type="inferred from homology"/>
<evidence type="ECO:0000256" key="1">
    <source>
        <dbReference type="ARBA" id="ARBA00001965"/>
    </source>
</evidence>
<dbReference type="PIRSF" id="PIRSF004789">
    <property type="entry name" value="DR1281"/>
    <property type="match status" value="1"/>
</dbReference>
<feature type="binding site" evidence="7">
    <location>
        <position position="177"/>
    </location>
    <ligand>
        <name>Fe cation</name>
        <dbReference type="ChEBI" id="CHEBI:24875"/>
        <label>1</label>
    </ligand>
</feature>
<dbReference type="NCBIfam" id="TIGR00282">
    <property type="entry name" value="TIGR00282 family metallophosphoesterase"/>
    <property type="match status" value="1"/>
</dbReference>
<protein>
    <recommendedName>
        <fullName evidence="10">TIGR00282 family metallophosphoesterase</fullName>
    </recommendedName>
</protein>
<feature type="binding site" evidence="7">
    <location>
        <position position="39"/>
    </location>
    <ligand>
        <name>Fe cation</name>
        <dbReference type="ChEBI" id="CHEBI:24875"/>
        <label>1</label>
    </ligand>
</feature>
<evidence type="ECO:0000313" key="8">
    <source>
        <dbReference type="EMBL" id="RBP59928.1"/>
    </source>
</evidence>
<gene>
    <name evidence="8" type="ORF">DES36_11723</name>
</gene>
<keyword evidence="9" id="KW-1185">Reference proteome</keyword>
<accession>A0A366I1R8</accession>
<keyword evidence="3" id="KW-0378">Hydrolase</keyword>
<feature type="active site" description="Proton donor" evidence="6">
    <location>
        <position position="68"/>
    </location>
</feature>
<comment type="caution">
    <text evidence="8">The sequence shown here is derived from an EMBL/GenBank/DDBJ whole genome shotgun (WGS) entry which is preliminary data.</text>
</comment>
<comment type="similarity">
    <text evidence="5">Belongs to the YmdB-like family.</text>
</comment>
<dbReference type="InterPro" id="IPR005235">
    <property type="entry name" value="YmdB-like"/>
</dbReference>
<dbReference type="EMBL" id="QNRX01000017">
    <property type="protein sequence ID" value="RBP59928.1"/>
    <property type="molecule type" value="Genomic_DNA"/>
</dbReference>
<feature type="binding site" evidence="7">
    <location>
        <position position="175"/>
    </location>
    <ligand>
        <name>Fe cation</name>
        <dbReference type="ChEBI" id="CHEBI:24875"/>
        <label>2</label>
    </ligand>
</feature>
<dbReference type="OrthoDB" id="9801109at2"/>
<evidence type="ECO:0000256" key="6">
    <source>
        <dbReference type="PIRSR" id="PIRSR004789-50"/>
    </source>
</evidence>
<evidence type="ECO:0000256" key="3">
    <source>
        <dbReference type="ARBA" id="ARBA00022801"/>
    </source>
</evidence>
<dbReference type="Gene3D" id="3.60.21.10">
    <property type="match status" value="1"/>
</dbReference>
<evidence type="ECO:0000256" key="5">
    <source>
        <dbReference type="ARBA" id="ARBA00061401"/>
    </source>
</evidence>
<keyword evidence="2 7" id="KW-0479">Metal-binding</keyword>
<dbReference type="SUPFAM" id="SSF56300">
    <property type="entry name" value="Metallo-dependent phosphatases"/>
    <property type="match status" value="1"/>
</dbReference>
<evidence type="ECO:0000256" key="7">
    <source>
        <dbReference type="PIRSR" id="PIRSR004789-51"/>
    </source>
</evidence>
<dbReference type="FunFam" id="3.60.21.10:FF:000016">
    <property type="entry name" value="Putative metallophosphoesterase"/>
    <property type="match status" value="1"/>
</dbReference>
<sequence length="260" mass="28813">MKILILGDIVGRPGRNAVANQLSHLREEYKPDLVIVNGENASAGRGLTEKNAKELFELDIDVITTGNHVWDKKEILTYIESYPQLIRPANYPDPCPGKGYTIIHKGETTIGVINLSGVVYLSNLTNPFHTIDKILHEISKQCNIIILDFHAEATSEKLAMGYYCDGRISLVYGTHTHVQTADKRILNGGTGYITDIGMTGPLDGILGVDKDIIIQQMQNNRPARYDLAQGPVQINGIITEINEETGKCQSLDNFIRIIEE</sequence>
<dbReference type="Proteomes" id="UP000253490">
    <property type="component" value="Unassembled WGS sequence"/>
</dbReference>
<keyword evidence="4" id="KW-0408">Iron</keyword>
<reference evidence="8 9" key="1">
    <citation type="submission" date="2018-06" db="EMBL/GenBank/DDBJ databases">
        <title>Genomic Encyclopedia of Type Strains, Phase IV (KMG-IV): sequencing the most valuable type-strain genomes for metagenomic binning, comparative biology and taxonomic classification.</title>
        <authorList>
            <person name="Goeker M."/>
        </authorList>
    </citation>
    <scope>NUCLEOTIDE SEQUENCE [LARGE SCALE GENOMIC DNA]</scope>
    <source>
        <strain evidence="8 9">DSM 22112</strain>
    </source>
</reference>
<dbReference type="AlphaFoldDB" id="A0A366I1R8"/>
<dbReference type="GO" id="GO:0004113">
    <property type="term" value="F:2',3'-cyclic-nucleotide 3'-phosphodiesterase activity"/>
    <property type="evidence" value="ECO:0007669"/>
    <property type="project" value="TreeGrafter"/>
</dbReference>
<evidence type="ECO:0000313" key="9">
    <source>
        <dbReference type="Proteomes" id="UP000253490"/>
    </source>
</evidence>
<feature type="binding site" evidence="7">
    <location>
        <position position="8"/>
    </location>
    <ligand>
        <name>Fe cation</name>
        <dbReference type="ChEBI" id="CHEBI:24875"/>
        <label>1</label>
    </ligand>
</feature>
<feature type="binding site" evidence="7">
    <location>
        <position position="150"/>
    </location>
    <ligand>
        <name>Fe cation</name>
        <dbReference type="ChEBI" id="CHEBI:24875"/>
        <label>2</label>
    </ligand>
</feature>
<organism evidence="8 9">
    <name type="scientific">Alkalibaculum bacchi</name>
    <dbReference type="NCBI Taxonomy" id="645887"/>
    <lineage>
        <taxon>Bacteria</taxon>
        <taxon>Bacillati</taxon>
        <taxon>Bacillota</taxon>
        <taxon>Clostridia</taxon>
        <taxon>Eubacteriales</taxon>
        <taxon>Eubacteriaceae</taxon>
        <taxon>Alkalibaculum</taxon>
    </lineage>
</organism>
<dbReference type="GO" id="GO:0046872">
    <property type="term" value="F:metal ion binding"/>
    <property type="evidence" value="ECO:0007669"/>
    <property type="project" value="UniProtKB-KW"/>
</dbReference>
<dbReference type="CDD" id="cd07382">
    <property type="entry name" value="MPP_DR1281"/>
    <property type="match status" value="1"/>
</dbReference>
<name>A0A366I1R8_9FIRM</name>
<feature type="binding site" evidence="7">
    <location>
        <position position="67"/>
    </location>
    <ligand>
        <name>Fe cation</name>
        <dbReference type="ChEBI" id="CHEBI:24875"/>
        <label>2</label>
    </ligand>
</feature>